<organism evidence="5 6">
    <name type="scientific">Streptomyces niveiscabiei</name>
    <dbReference type="NCBI Taxonomy" id="164115"/>
    <lineage>
        <taxon>Bacteria</taxon>
        <taxon>Bacillati</taxon>
        <taxon>Actinomycetota</taxon>
        <taxon>Actinomycetes</taxon>
        <taxon>Kitasatosporales</taxon>
        <taxon>Streptomycetaceae</taxon>
        <taxon>Streptomyces</taxon>
    </lineage>
</organism>
<name>A0ABW9HUE2_9ACTN</name>
<keyword evidence="1" id="KW-0805">Transcription regulation</keyword>
<feature type="domain" description="HTH gntR-type" evidence="4">
    <location>
        <begin position="11"/>
        <end position="79"/>
    </location>
</feature>
<dbReference type="SMART" id="SM00345">
    <property type="entry name" value="HTH_GNTR"/>
    <property type="match status" value="1"/>
</dbReference>
<protein>
    <submittedName>
        <fullName evidence="5">GntR family transcriptional regulator</fullName>
    </submittedName>
</protein>
<evidence type="ECO:0000256" key="1">
    <source>
        <dbReference type="ARBA" id="ARBA00023015"/>
    </source>
</evidence>
<comment type="caution">
    <text evidence="5">The sequence shown here is derived from an EMBL/GenBank/DDBJ whole genome shotgun (WGS) entry which is preliminary data.</text>
</comment>
<dbReference type="EMBL" id="JBJVNI010000012">
    <property type="protein sequence ID" value="MFM9611737.1"/>
    <property type="molecule type" value="Genomic_DNA"/>
</dbReference>
<dbReference type="PRINTS" id="PR00035">
    <property type="entry name" value="HTHGNTR"/>
</dbReference>
<evidence type="ECO:0000256" key="2">
    <source>
        <dbReference type="ARBA" id="ARBA00023125"/>
    </source>
</evidence>
<dbReference type="CDD" id="cd07377">
    <property type="entry name" value="WHTH_GntR"/>
    <property type="match status" value="1"/>
</dbReference>
<evidence type="ECO:0000313" key="5">
    <source>
        <dbReference type="EMBL" id="MFM9611737.1"/>
    </source>
</evidence>
<dbReference type="Gene3D" id="1.10.10.10">
    <property type="entry name" value="Winged helix-like DNA-binding domain superfamily/Winged helix DNA-binding domain"/>
    <property type="match status" value="1"/>
</dbReference>
<dbReference type="RefSeq" id="WP_409123266.1">
    <property type="nucleotide sequence ID" value="NZ_JBJVNI010000012.1"/>
</dbReference>
<dbReference type="InterPro" id="IPR036388">
    <property type="entry name" value="WH-like_DNA-bd_sf"/>
</dbReference>
<keyword evidence="6" id="KW-1185">Reference proteome</keyword>
<dbReference type="InterPro" id="IPR000524">
    <property type="entry name" value="Tscrpt_reg_HTH_GntR"/>
</dbReference>
<gene>
    <name evidence="5" type="ORF">ACKI18_23855</name>
</gene>
<dbReference type="Proteomes" id="UP001631957">
    <property type="component" value="Unassembled WGS sequence"/>
</dbReference>
<evidence type="ECO:0000256" key="3">
    <source>
        <dbReference type="ARBA" id="ARBA00023163"/>
    </source>
</evidence>
<sequence>MGEQQIGDGGGREFQRVAEVLRARIDEGIYPVGGFLPSQRDLADEFGVSRDTVQRVLKELVGEGWIQSRQGSGSRVLRTQRISSGDPRRKGRVLSLGPILGEAFEEPEVALDVYTLTSESLSAHMVSQVERIYSGQISPSRIALRMLLPVGELPYPRVKGVPDDVRLQERMQELTRQHVGSLKRLFLGLQARRAVEDVSLEIRYAPLPPTFKLYLLNDRTALFGPYEVIERQIILESGEEVDALDVLGLGATLTRHVQDSDPDSAGSVFVESMRTWFDSVWRTLAK</sequence>
<proteinExistence type="predicted"/>
<evidence type="ECO:0000259" key="4">
    <source>
        <dbReference type="PROSITE" id="PS50949"/>
    </source>
</evidence>
<reference evidence="5 6" key="1">
    <citation type="submission" date="2024-12" db="EMBL/GenBank/DDBJ databases">
        <title>Forecasting of Potato common scab and diversities of Pathogenic streptomyces spp. in china.</title>
        <authorList>
            <person name="Handique U."/>
            <person name="Wu J."/>
        </authorList>
    </citation>
    <scope>NUCLEOTIDE SEQUENCE [LARGE SCALE GENOMIC DNA]</scope>
    <source>
        <strain evidence="5 6">ZRIMU1530</strain>
    </source>
</reference>
<dbReference type="InterPro" id="IPR036390">
    <property type="entry name" value="WH_DNA-bd_sf"/>
</dbReference>
<keyword evidence="3" id="KW-0804">Transcription</keyword>
<evidence type="ECO:0000313" key="6">
    <source>
        <dbReference type="Proteomes" id="UP001631957"/>
    </source>
</evidence>
<dbReference type="Pfam" id="PF00392">
    <property type="entry name" value="GntR"/>
    <property type="match status" value="1"/>
</dbReference>
<keyword evidence="2" id="KW-0238">DNA-binding</keyword>
<dbReference type="InterPro" id="IPR050679">
    <property type="entry name" value="Bact_HTH_transcr_reg"/>
</dbReference>
<dbReference type="PANTHER" id="PTHR44846">
    <property type="entry name" value="MANNOSYL-D-GLYCERATE TRANSPORT/METABOLISM SYSTEM REPRESSOR MNGR-RELATED"/>
    <property type="match status" value="1"/>
</dbReference>
<dbReference type="SUPFAM" id="SSF46785">
    <property type="entry name" value="Winged helix' DNA-binding domain"/>
    <property type="match status" value="1"/>
</dbReference>
<accession>A0ABW9HUE2</accession>
<dbReference type="PROSITE" id="PS50949">
    <property type="entry name" value="HTH_GNTR"/>
    <property type="match status" value="1"/>
</dbReference>
<dbReference type="PANTHER" id="PTHR44846:SF1">
    <property type="entry name" value="MANNOSYL-D-GLYCERATE TRANSPORT_METABOLISM SYSTEM REPRESSOR MNGR-RELATED"/>
    <property type="match status" value="1"/>
</dbReference>